<sequence length="73" mass="8280">MAREPARPPAHREATGRPVIKNKLCIINAARDMSPHAALDTYFSGPERRARRLAVLVEDIVLVDWTHVECYQV</sequence>
<organism evidence="1">
    <name type="scientific">Aphanomyces astaci</name>
    <name type="common">Crayfish plague agent</name>
    <dbReference type="NCBI Taxonomy" id="112090"/>
    <lineage>
        <taxon>Eukaryota</taxon>
        <taxon>Sar</taxon>
        <taxon>Stramenopiles</taxon>
        <taxon>Oomycota</taxon>
        <taxon>Saprolegniomycetes</taxon>
        <taxon>Saprolegniales</taxon>
        <taxon>Verrucalvaceae</taxon>
        <taxon>Aphanomyces</taxon>
    </lineage>
</organism>
<protein>
    <submittedName>
        <fullName evidence="1">Uncharacterized protein</fullName>
    </submittedName>
</protein>
<dbReference type="EMBL" id="KI913175">
    <property type="protein sequence ID" value="ETV69527.1"/>
    <property type="molecule type" value="Genomic_DNA"/>
</dbReference>
<evidence type="ECO:0000313" key="1">
    <source>
        <dbReference type="EMBL" id="ETV69527.1"/>
    </source>
</evidence>
<dbReference type="RefSeq" id="XP_009840951.1">
    <property type="nucleotide sequence ID" value="XM_009842649.1"/>
</dbReference>
<reference evidence="1" key="1">
    <citation type="submission" date="2013-12" db="EMBL/GenBank/DDBJ databases">
        <title>The Genome Sequence of Aphanomyces astaci APO3.</title>
        <authorList>
            <consortium name="The Broad Institute Genomics Platform"/>
            <person name="Russ C."/>
            <person name="Tyler B."/>
            <person name="van West P."/>
            <person name="Dieguez-Uribeondo J."/>
            <person name="Young S.K."/>
            <person name="Zeng Q."/>
            <person name="Gargeya S."/>
            <person name="Fitzgerald M."/>
            <person name="Abouelleil A."/>
            <person name="Alvarado L."/>
            <person name="Chapman S.B."/>
            <person name="Gainer-Dewar J."/>
            <person name="Goldberg J."/>
            <person name="Griggs A."/>
            <person name="Gujja S."/>
            <person name="Hansen M."/>
            <person name="Howarth C."/>
            <person name="Imamovic A."/>
            <person name="Ireland A."/>
            <person name="Larimer J."/>
            <person name="McCowan C."/>
            <person name="Murphy C."/>
            <person name="Pearson M."/>
            <person name="Poon T.W."/>
            <person name="Priest M."/>
            <person name="Roberts A."/>
            <person name="Saif S."/>
            <person name="Shea T."/>
            <person name="Sykes S."/>
            <person name="Wortman J."/>
            <person name="Nusbaum C."/>
            <person name="Birren B."/>
        </authorList>
    </citation>
    <scope>NUCLEOTIDE SEQUENCE [LARGE SCALE GENOMIC DNA]</scope>
    <source>
        <strain evidence="1">APO3</strain>
    </source>
</reference>
<accession>W4FPW3</accession>
<name>W4FPW3_APHAT</name>
<dbReference type="VEuPathDB" id="FungiDB:H257_14763"/>
<gene>
    <name evidence="1" type="ORF">H257_14763</name>
</gene>
<dbReference type="AlphaFoldDB" id="W4FPW3"/>
<proteinExistence type="predicted"/>
<dbReference type="GeneID" id="20816759"/>